<evidence type="ECO:0000256" key="2">
    <source>
        <dbReference type="ARBA" id="ARBA00022729"/>
    </source>
</evidence>
<evidence type="ECO:0000256" key="1">
    <source>
        <dbReference type="ARBA" id="ARBA00011073"/>
    </source>
</evidence>
<evidence type="ECO:0000259" key="3">
    <source>
        <dbReference type="Pfam" id="PF17766"/>
    </source>
</evidence>
<feature type="domain" description="Subtilisin-like protease fibronectin type-III" evidence="3">
    <location>
        <begin position="20"/>
        <end position="117"/>
    </location>
</feature>
<protein>
    <recommendedName>
        <fullName evidence="3">Subtilisin-like protease fibronectin type-III domain-containing protein</fullName>
    </recommendedName>
</protein>
<comment type="caution">
    <text evidence="4">The sequence shown here is derived from an EMBL/GenBank/DDBJ whole genome shotgun (WGS) entry which is preliminary data.</text>
</comment>
<reference evidence="4" key="2">
    <citation type="submission" date="2021-12" db="EMBL/GenBank/DDBJ databases">
        <title>Resequencing data analysis of finger millet.</title>
        <authorList>
            <person name="Hatakeyama M."/>
            <person name="Aluri S."/>
            <person name="Balachadran M.T."/>
            <person name="Sivarajan S.R."/>
            <person name="Poveda L."/>
            <person name="Shimizu-Inatsugi R."/>
            <person name="Schlapbach R."/>
            <person name="Sreeman S.M."/>
            <person name="Shimizu K.K."/>
        </authorList>
    </citation>
    <scope>NUCLEOTIDE SEQUENCE</scope>
</reference>
<gene>
    <name evidence="4" type="primary">gb21413</name>
    <name evidence="4" type="ORF">PR202_gb21413</name>
</gene>
<dbReference type="Proteomes" id="UP001054889">
    <property type="component" value="Unassembled WGS sequence"/>
</dbReference>
<organism evidence="4 5">
    <name type="scientific">Eleusine coracana subsp. coracana</name>
    <dbReference type="NCBI Taxonomy" id="191504"/>
    <lineage>
        <taxon>Eukaryota</taxon>
        <taxon>Viridiplantae</taxon>
        <taxon>Streptophyta</taxon>
        <taxon>Embryophyta</taxon>
        <taxon>Tracheophyta</taxon>
        <taxon>Spermatophyta</taxon>
        <taxon>Magnoliopsida</taxon>
        <taxon>Liliopsida</taxon>
        <taxon>Poales</taxon>
        <taxon>Poaceae</taxon>
        <taxon>PACMAD clade</taxon>
        <taxon>Chloridoideae</taxon>
        <taxon>Cynodonteae</taxon>
        <taxon>Eleusininae</taxon>
        <taxon>Eleusine</taxon>
    </lineage>
</organism>
<dbReference type="EMBL" id="BQKI01000084">
    <property type="protein sequence ID" value="GJN32874.1"/>
    <property type="molecule type" value="Genomic_DNA"/>
</dbReference>
<dbReference type="InterPro" id="IPR041469">
    <property type="entry name" value="Subtilisin-like_FN3"/>
</dbReference>
<accession>A0AAV5FB26</accession>
<proteinExistence type="inferred from homology"/>
<evidence type="ECO:0000313" key="4">
    <source>
        <dbReference type="EMBL" id="GJN32874.1"/>
    </source>
</evidence>
<keyword evidence="2" id="KW-0732">Signal</keyword>
<dbReference type="InterPro" id="IPR045051">
    <property type="entry name" value="SBT"/>
</dbReference>
<dbReference type="Gene3D" id="2.60.40.2310">
    <property type="match status" value="1"/>
</dbReference>
<keyword evidence="5" id="KW-1185">Reference proteome</keyword>
<dbReference type="AlphaFoldDB" id="A0AAV5FB26"/>
<evidence type="ECO:0000313" key="5">
    <source>
        <dbReference type="Proteomes" id="UP001054889"/>
    </source>
</evidence>
<reference evidence="4" key="1">
    <citation type="journal article" date="2018" name="DNA Res.">
        <title>Multiple hybrid de novo genome assembly of finger millet, an orphan allotetraploid crop.</title>
        <authorList>
            <person name="Hatakeyama M."/>
            <person name="Aluri S."/>
            <person name="Balachadran M.T."/>
            <person name="Sivarajan S.R."/>
            <person name="Patrignani A."/>
            <person name="Gruter S."/>
            <person name="Poveda L."/>
            <person name="Shimizu-Inatsugi R."/>
            <person name="Baeten J."/>
            <person name="Francoijs K.J."/>
            <person name="Nataraja K.N."/>
            <person name="Reddy Y.A.N."/>
            <person name="Phadnis S."/>
            <person name="Ravikumar R.L."/>
            <person name="Schlapbach R."/>
            <person name="Sreeman S.M."/>
            <person name="Shimizu K.K."/>
        </authorList>
    </citation>
    <scope>NUCLEOTIDE SEQUENCE</scope>
</reference>
<sequence length="122" mass="13537">MTSTAIVFCTRTLPGGPAGLNYRSFVVVSGNGTDVRTLTRTVTTVSEKTETYTVSYATPERVKVTVTPRTLEFTRPNEKKSYTVEFRSLAGGNLTAGWDFGHISWQSIDHTVRSPVAFQWKN</sequence>
<comment type="similarity">
    <text evidence="1">Belongs to the peptidase S8 family.</text>
</comment>
<name>A0AAV5FB26_ELECO</name>
<dbReference type="Pfam" id="PF17766">
    <property type="entry name" value="fn3_6"/>
    <property type="match status" value="1"/>
</dbReference>
<dbReference type="PANTHER" id="PTHR10795">
    <property type="entry name" value="PROPROTEIN CONVERTASE SUBTILISIN/KEXIN"/>
    <property type="match status" value="1"/>
</dbReference>